<dbReference type="OrthoDB" id="9803416at2"/>
<dbReference type="EMBL" id="QFVR01000002">
    <property type="protein sequence ID" value="PWI26526.1"/>
    <property type="molecule type" value="Genomic_DNA"/>
</dbReference>
<gene>
    <name evidence="9" type="ORF">DEX24_01810</name>
</gene>
<evidence type="ECO:0000256" key="8">
    <source>
        <dbReference type="SAM" id="Phobius"/>
    </source>
</evidence>
<dbReference type="PANTHER" id="PTHR46494:SF1">
    <property type="entry name" value="CORA FAMILY METAL ION TRANSPORTER (EUROFUNG)"/>
    <property type="match status" value="1"/>
</dbReference>
<dbReference type="SUPFAM" id="SSF143865">
    <property type="entry name" value="CorA soluble domain-like"/>
    <property type="match status" value="1"/>
</dbReference>
<dbReference type="SUPFAM" id="SSF144083">
    <property type="entry name" value="Magnesium transport protein CorA, transmembrane region"/>
    <property type="match status" value="1"/>
</dbReference>
<dbReference type="RefSeq" id="WP_109304697.1">
    <property type="nucleotide sequence ID" value="NZ_BJUF01000002.1"/>
</dbReference>
<keyword evidence="7 8" id="KW-0472">Membrane</keyword>
<keyword evidence="10" id="KW-1185">Reference proteome</keyword>
<dbReference type="Gene3D" id="3.30.460.20">
    <property type="entry name" value="CorA soluble domain-like"/>
    <property type="match status" value="1"/>
</dbReference>
<keyword evidence="6 8" id="KW-1133">Transmembrane helix</keyword>
<keyword evidence="3" id="KW-0813">Transport</keyword>
<keyword evidence="4" id="KW-1003">Cell membrane</keyword>
<dbReference type="GO" id="GO:0000287">
    <property type="term" value="F:magnesium ion binding"/>
    <property type="evidence" value="ECO:0007669"/>
    <property type="project" value="TreeGrafter"/>
</dbReference>
<evidence type="ECO:0000313" key="9">
    <source>
        <dbReference type="EMBL" id="PWI26526.1"/>
    </source>
</evidence>
<dbReference type="InterPro" id="IPR002523">
    <property type="entry name" value="MgTranspt_CorA/ZnTranspt_ZntB"/>
</dbReference>
<name>A0A2U3APU0_9BACL</name>
<dbReference type="GO" id="GO:0015087">
    <property type="term" value="F:cobalt ion transmembrane transporter activity"/>
    <property type="evidence" value="ECO:0007669"/>
    <property type="project" value="TreeGrafter"/>
</dbReference>
<comment type="subcellular location">
    <subcellularLocation>
        <location evidence="1">Cell membrane</location>
        <topology evidence="1">Multi-pass membrane protein</topology>
    </subcellularLocation>
</comment>
<dbReference type="GO" id="GO:0050897">
    <property type="term" value="F:cobalt ion binding"/>
    <property type="evidence" value="ECO:0007669"/>
    <property type="project" value="TreeGrafter"/>
</dbReference>
<evidence type="ECO:0000256" key="1">
    <source>
        <dbReference type="ARBA" id="ARBA00004651"/>
    </source>
</evidence>
<keyword evidence="5 8" id="KW-0812">Transmembrane</keyword>
<feature type="transmembrane region" description="Helical" evidence="8">
    <location>
        <begin position="264"/>
        <end position="284"/>
    </location>
</feature>
<dbReference type="AlphaFoldDB" id="A0A2U3APU0"/>
<feature type="transmembrane region" description="Helical" evidence="8">
    <location>
        <begin position="296"/>
        <end position="314"/>
    </location>
</feature>
<dbReference type="PANTHER" id="PTHR46494">
    <property type="entry name" value="CORA FAMILY METAL ION TRANSPORTER (EUROFUNG)"/>
    <property type="match status" value="1"/>
</dbReference>
<evidence type="ECO:0000256" key="6">
    <source>
        <dbReference type="ARBA" id="ARBA00022989"/>
    </source>
</evidence>
<proteinExistence type="inferred from homology"/>
<comment type="similarity">
    <text evidence="2">Belongs to the CorA metal ion transporter (MIT) (TC 1.A.35) family.</text>
</comment>
<dbReference type="InterPro" id="IPR045861">
    <property type="entry name" value="CorA_cytoplasmic_dom"/>
</dbReference>
<reference evidence="9 10" key="1">
    <citation type="submission" date="2018-05" db="EMBL/GenBank/DDBJ databases">
        <title>Kurthia sibirica genome sequence.</title>
        <authorList>
            <person name="Maclea K.S."/>
            <person name="Goen A.E."/>
        </authorList>
    </citation>
    <scope>NUCLEOTIDE SEQUENCE [LARGE SCALE GENOMIC DNA]</scope>
    <source>
        <strain evidence="9 10">ATCC 49154</strain>
    </source>
</reference>
<dbReference type="Proteomes" id="UP000245938">
    <property type="component" value="Unassembled WGS sequence"/>
</dbReference>
<organism evidence="9 10">
    <name type="scientific">Kurthia sibirica</name>
    <dbReference type="NCBI Taxonomy" id="202750"/>
    <lineage>
        <taxon>Bacteria</taxon>
        <taxon>Bacillati</taxon>
        <taxon>Bacillota</taxon>
        <taxon>Bacilli</taxon>
        <taxon>Bacillales</taxon>
        <taxon>Caryophanaceae</taxon>
        <taxon>Kurthia</taxon>
    </lineage>
</organism>
<sequence>MIKTHLFNKANNEIIHDVQLDNIQMATANKENLLWIDLYDYDNVELQQLAQLFDFHELTIEDCLAVDTRPKMDMYKNYSFFVFHAAVYKEYKDTEITTETLNIFVGDHYVITVHKQKLKWLAHMEMFALKDTRFMSGGADLLLHTIIDGITDEYFPVLDRIRSRIDELEDTMYDYPAKKITDEFLALKRSIILIRQTIMPQRRIFSMVSGKWQFPVHEVNEPFFKDLNDHLERIVDSTETHQELVNSALDTYYSIISAKSIDKLNILTVISTIMLPLSVIASFFGMNVPLPFQDEWWSTIVITAGLGVFTYAMWKYFTKMVTQ</sequence>
<evidence type="ECO:0000256" key="2">
    <source>
        <dbReference type="ARBA" id="ARBA00009765"/>
    </source>
</evidence>
<dbReference type="Pfam" id="PF01544">
    <property type="entry name" value="CorA"/>
    <property type="match status" value="1"/>
</dbReference>
<protein>
    <submittedName>
        <fullName evidence="9">Magnesium transporter</fullName>
    </submittedName>
</protein>
<dbReference type="Gene3D" id="1.20.58.340">
    <property type="entry name" value="Magnesium transport protein CorA, transmembrane region"/>
    <property type="match status" value="2"/>
</dbReference>
<evidence type="ECO:0000256" key="3">
    <source>
        <dbReference type="ARBA" id="ARBA00022448"/>
    </source>
</evidence>
<evidence type="ECO:0000256" key="5">
    <source>
        <dbReference type="ARBA" id="ARBA00022692"/>
    </source>
</evidence>
<accession>A0A2U3APU0</accession>
<comment type="caution">
    <text evidence="9">The sequence shown here is derived from an EMBL/GenBank/DDBJ whole genome shotgun (WGS) entry which is preliminary data.</text>
</comment>
<dbReference type="CDD" id="cd12822">
    <property type="entry name" value="TmCorA-like"/>
    <property type="match status" value="1"/>
</dbReference>
<dbReference type="GO" id="GO:0005886">
    <property type="term" value="C:plasma membrane"/>
    <property type="evidence" value="ECO:0007669"/>
    <property type="project" value="UniProtKB-SubCell"/>
</dbReference>
<dbReference type="InterPro" id="IPR045863">
    <property type="entry name" value="CorA_TM1_TM2"/>
</dbReference>
<dbReference type="GO" id="GO:0015095">
    <property type="term" value="F:magnesium ion transmembrane transporter activity"/>
    <property type="evidence" value="ECO:0007669"/>
    <property type="project" value="TreeGrafter"/>
</dbReference>
<evidence type="ECO:0000256" key="4">
    <source>
        <dbReference type="ARBA" id="ARBA00022475"/>
    </source>
</evidence>
<evidence type="ECO:0000256" key="7">
    <source>
        <dbReference type="ARBA" id="ARBA00023136"/>
    </source>
</evidence>
<evidence type="ECO:0000313" key="10">
    <source>
        <dbReference type="Proteomes" id="UP000245938"/>
    </source>
</evidence>